<dbReference type="InterPro" id="IPR036388">
    <property type="entry name" value="WH-like_DNA-bd_sf"/>
</dbReference>
<dbReference type="EMBL" id="JACJVP010000044">
    <property type="protein sequence ID" value="MBB6674233.1"/>
    <property type="molecule type" value="Genomic_DNA"/>
</dbReference>
<accession>A0A7X0RV88</accession>
<reference evidence="2 3" key="1">
    <citation type="submission" date="2020-08" db="EMBL/GenBank/DDBJ databases">
        <title>Cohnella phylogeny.</title>
        <authorList>
            <person name="Dunlap C."/>
        </authorList>
    </citation>
    <scope>NUCLEOTIDE SEQUENCE [LARGE SCALE GENOMIC DNA]</scope>
    <source>
        <strain evidence="2 3">DSM 28246</strain>
    </source>
</reference>
<dbReference type="Gene3D" id="1.10.10.10">
    <property type="entry name" value="Winged helix-like DNA-binding domain superfamily/Winged helix DNA-binding domain"/>
    <property type="match status" value="1"/>
</dbReference>
<dbReference type="InterPro" id="IPR036390">
    <property type="entry name" value="WH_DNA-bd_sf"/>
</dbReference>
<evidence type="ECO:0000313" key="2">
    <source>
        <dbReference type="EMBL" id="MBB6674233.1"/>
    </source>
</evidence>
<dbReference type="PANTHER" id="PTHR43252">
    <property type="entry name" value="TRANSCRIPTIONAL REGULATOR YQJI"/>
    <property type="match status" value="1"/>
</dbReference>
<gene>
    <name evidence="2" type="ORF">H7C19_26470</name>
</gene>
<dbReference type="RefSeq" id="WP_185672083.1">
    <property type="nucleotide sequence ID" value="NZ_JACJVP010000044.1"/>
</dbReference>
<dbReference type="Gene3D" id="6.10.140.1570">
    <property type="match status" value="1"/>
</dbReference>
<keyword evidence="3" id="KW-1185">Reference proteome</keyword>
<evidence type="ECO:0000259" key="1">
    <source>
        <dbReference type="Pfam" id="PF03551"/>
    </source>
</evidence>
<evidence type="ECO:0000313" key="3">
    <source>
        <dbReference type="Proteomes" id="UP000547209"/>
    </source>
</evidence>
<dbReference type="AlphaFoldDB" id="A0A7X0RV88"/>
<comment type="caution">
    <text evidence="2">The sequence shown here is derived from an EMBL/GenBank/DDBJ whole genome shotgun (WGS) entry which is preliminary data.</text>
</comment>
<dbReference type="SUPFAM" id="SSF46785">
    <property type="entry name" value="Winged helix' DNA-binding domain"/>
    <property type="match status" value="1"/>
</dbReference>
<proteinExistence type="predicted"/>
<dbReference type="Pfam" id="PF03551">
    <property type="entry name" value="PadR"/>
    <property type="match status" value="1"/>
</dbReference>
<sequence>MNSQDVILGLLHRRPLTGYEIKNSFEMPLSFFFDAGFGTIYPTLAKLESLGFITKESVEQDNRPNKNVYSLTDAGRARFKAYLDSPLERDLYRSDFMVRLFFAHYQDRETLIGWVRQEIATSEWERQMILDSLAEWEPQMTRSQSLCARIGIASMEAKTKALAEGLAALERENP</sequence>
<dbReference type="PANTHER" id="PTHR43252:SF6">
    <property type="entry name" value="NEGATIVE TRANSCRIPTION REGULATOR PADR"/>
    <property type="match status" value="1"/>
</dbReference>
<feature type="domain" description="Transcription regulator PadR N-terminal" evidence="1">
    <location>
        <begin position="7"/>
        <end position="80"/>
    </location>
</feature>
<dbReference type="Proteomes" id="UP000547209">
    <property type="component" value="Unassembled WGS sequence"/>
</dbReference>
<protein>
    <submittedName>
        <fullName evidence="2">PadR family transcriptional regulator</fullName>
    </submittedName>
</protein>
<organism evidence="2 3">
    <name type="scientific">Cohnella nanjingensis</name>
    <dbReference type="NCBI Taxonomy" id="1387779"/>
    <lineage>
        <taxon>Bacteria</taxon>
        <taxon>Bacillati</taxon>
        <taxon>Bacillota</taxon>
        <taxon>Bacilli</taxon>
        <taxon>Bacillales</taxon>
        <taxon>Paenibacillaceae</taxon>
        <taxon>Cohnella</taxon>
    </lineage>
</organism>
<name>A0A7X0RV88_9BACL</name>
<dbReference type="InterPro" id="IPR005149">
    <property type="entry name" value="Tscrpt_reg_PadR_N"/>
</dbReference>